<feature type="region of interest" description="Disordered" evidence="1">
    <location>
        <begin position="127"/>
        <end position="149"/>
    </location>
</feature>
<reference evidence="3" key="1">
    <citation type="journal article" date="2017" name="bioRxiv">
        <title>Comparative analysis of the genomes of Stylophora pistillata and Acropora digitifera provides evidence for extensive differences between species of corals.</title>
        <authorList>
            <person name="Voolstra C.R."/>
            <person name="Li Y."/>
            <person name="Liew Y.J."/>
            <person name="Baumgarten S."/>
            <person name="Zoccola D."/>
            <person name="Flot J.-F."/>
            <person name="Tambutte S."/>
            <person name="Allemand D."/>
            <person name="Aranda M."/>
        </authorList>
    </citation>
    <scope>NUCLEOTIDE SEQUENCE [LARGE SCALE GENOMIC DNA]</scope>
</reference>
<evidence type="ECO:0000313" key="2">
    <source>
        <dbReference type="EMBL" id="PFX31439.1"/>
    </source>
</evidence>
<gene>
    <name evidence="2" type="ORF">AWC38_SpisGene3718</name>
</gene>
<evidence type="ECO:0000313" key="3">
    <source>
        <dbReference type="Proteomes" id="UP000225706"/>
    </source>
</evidence>
<organism evidence="2 3">
    <name type="scientific">Stylophora pistillata</name>
    <name type="common">Smooth cauliflower coral</name>
    <dbReference type="NCBI Taxonomy" id="50429"/>
    <lineage>
        <taxon>Eukaryota</taxon>
        <taxon>Metazoa</taxon>
        <taxon>Cnidaria</taxon>
        <taxon>Anthozoa</taxon>
        <taxon>Hexacorallia</taxon>
        <taxon>Scleractinia</taxon>
        <taxon>Astrocoeniina</taxon>
        <taxon>Pocilloporidae</taxon>
        <taxon>Stylophora</taxon>
    </lineage>
</organism>
<dbReference type="EMBL" id="LSMT01000035">
    <property type="protein sequence ID" value="PFX31439.1"/>
    <property type="molecule type" value="Genomic_DNA"/>
</dbReference>
<accession>A0A2B4SQQ5</accession>
<sequence length="149" mass="17148">MKSWVSLNLSYPNQKLYDEEGKEVSKEKIKDKLKQRVREHNEVRANRVDARIVGHREETVSIIEMSCPWVENRGKKDEEKTLKYGLLRREMKAQYKGYKINQYNLIIDVLGGWSVDMERSIRKLLGKPMTSPVADPGEGSGGPDPSLQT</sequence>
<dbReference type="Proteomes" id="UP000225706">
    <property type="component" value="Unassembled WGS sequence"/>
</dbReference>
<name>A0A2B4SQQ5_STYPI</name>
<keyword evidence="3" id="KW-1185">Reference proteome</keyword>
<comment type="caution">
    <text evidence="2">The sequence shown here is derived from an EMBL/GenBank/DDBJ whole genome shotgun (WGS) entry which is preliminary data.</text>
</comment>
<dbReference type="AlphaFoldDB" id="A0A2B4SQQ5"/>
<proteinExistence type="predicted"/>
<evidence type="ECO:0000256" key="1">
    <source>
        <dbReference type="SAM" id="MobiDB-lite"/>
    </source>
</evidence>
<protein>
    <submittedName>
        <fullName evidence="2">Uncharacterized protein</fullName>
    </submittedName>
</protein>